<organism evidence="1 2">
    <name type="scientific">Colletotrichum cuscutae</name>
    <dbReference type="NCBI Taxonomy" id="1209917"/>
    <lineage>
        <taxon>Eukaryota</taxon>
        <taxon>Fungi</taxon>
        <taxon>Dikarya</taxon>
        <taxon>Ascomycota</taxon>
        <taxon>Pezizomycotina</taxon>
        <taxon>Sordariomycetes</taxon>
        <taxon>Hypocreomycetidae</taxon>
        <taxon>Glomerellales</taxon>
        <taxon>Glomerellaceae</taxon>
        <taxon>Colletotrichum</taxon>
        <taxon>Colletotrichum acutatum species complex</taxon>
    </lineage>
</organism>
<comment type="caution">
    <text evidence="1">The sequence shown here is derived from an EMBL/GenBank/DDBJ whole genome shotgun (WGS) entry which is preliminary data.</text>
</comment>
<evidence type="ECO:0000313" key="1">
    <source>
        <dbReference type="EMBL" id="KAK1496306.1"/>
    </source>
</evidence>
<dbReference type="Proteomes" id="UP001239213">
    <property type="component" value="Unassembled WGS sequence"/>
</dbReference>
<dbReference type="EMBL" id="MPDP01000014">
    <property type="protein sequence ID" value="KAK1496306.1"/>
    <property type="molecule type" value="Genomic_DNA"/>
</dbReference>
<sequence>MSVLRTGQPNAARIAATSGLPPSQIVRNIRTTIHEYDEESNFLQPAACYLIETSLHGAIFSTLIFPAYPLLLTSLYLEQNQTIRSLADTQITDNARLHRPRNMTIMTTDTPGIQIQHDDAELNTRGKIRYARNRAECKISPLAAQIHSLAQAAGFRSVEKSMDSGSPPLGLKTLIPAFNRAHQLLHLAFQCFSTFPSCAVGTIRSNACTFITLQARPRNTSTFGLVLLCRANLASTLTFDNITISQKSTCLCRHRTHPGSSDTTSFPTPEFLIPQLGLPPPLALTRNKLPHNSNQLYQCDRRSCWLPRLYRQGASTLLNGVQRLVSRLGHQTRTLPFLLRISVTTSLLGCCRARSLGRGSESDIGAMYGSKVDMTAKRHDALDFTAFTVRDSSGKVRNQSVLSENLKMLPILVNPLGILLYCKFIRIERWYRPYSIQVLTFQYIGAIWAHHSRTTLRDSGTALLHDATYPPIHYLFFGEYNI</sequence>
<proteinExistence type="predicted"/>
<keyword evidence="2" id="KW-1185">Reference proteome</keyword>
<protein>
    <submittedName>
        <fullName evidence="1">Uncharacterized protein</fullName>
    </submittedName>
</protein>
<name>A0AAJ0DP73_9PEZI</name>
<accession>A0AAJ0DP73</accession>
<reference evidence="1" key="1">
    <citation type="submission" date="2016-11" db="EMBL/GenBank/DDBJ databases">
        <title>The genome sequence of Colletotrichum cuscutae.</title>
        <authorList>
            <person name="Baroncelli R."/>
        </authorList>
    </citation>
    <scope>NUCLEOTIDE SEQUENCE</scope>
    <source>
        <strain evidence="1">IMI 304802</strain>
    </source>
</reference>
<gene>
    <name evidence="1" type="ORF">CCUS01_13333</name>
</gene>
<dbReference type="AlphaFoldDB" id="A0AAJ0DP73"/>
<evidence type="ECO:0000313" key="2">
    <source>
        <dbReference type="Proteomes" id="UP001239213"/>
    </source>
</evidence>